<proteinExistence type="predicted"/>
<comment type="caution">
    <text evidence="1">The sequence shown here is derived from an EMBL/GenBank/DDBJ whole genome shotgun (WGS) entry which is preliminary data.</text>
</comment>
<accession>A0A7Z9DWB8</accession>
<evidence type="ECO:0000313" key="2">
    <source>
        <dbReference type="Proteomes" id="UP000182190"/>
    </source>
</evidence>
<keyword evidence="2" id="KW-1185">Reference proteome</keyword>
<dbReference type="EMBL" id="CZCS02000007">
    <property type="protein sequence ID" value="VXD11934.1"/>
    <property type="molecule type" value="Genomic_DNA"/>
</dbReference>
<organism evidence="1 2">
    <name type="scientific">Planktothrix paucivesiculata PCC 9631</name>
    <dbReference type="NCBI Taxonomy" id="671071"/>
    <lineage>
        <taxon>Bacteria</taxon>
        <taxon>Bacillati</taxon>
        <taxon>Cyanobacteriota</taxon>
        <taxon>Cyanophyceae</taxon>
        <taxon>Oscillatoriophycideae</taxon>
        <taxon>Oscillatoriales</taxon>
        <taxon>Microcoleaceae</taxon>
        <taxon>Planktothrix</taxon>
    </lineage>
</organism>
<dbReference type="Proteomes" id="UP000182190">
    <property type="component" value="Unassembled WGS sequence"/>
</dbReference>
<evidence type="ECO:0000313" key="1">
    <source>
        <dbReference type="EMBL" id="VXD11934.1"/>
    </source>
</evidence>
<name>A0A7Z9DWB8_9CYAN</name>
<protein>
    <submittedName>
        <fullName evidence="1">Uncharacterized protein</fullName>
    </submittedName>
</protein>
<sequence length="62" mass="7061">MKDIKVPYKYEFPVMVISVNQDLRKQARYSVSKVGDRIPMIIAIALKSPNYLFSPQCWGLGG</sequence>
<reference evidence="1" key="1">
    <citation type="submission" date="2019-10" db="EMBL/GenBank/DDBJ databases">
        <authorList>
            <consortium name="Genoscope - CEA"/>
            <person name="William W."/>
        </authorList>
    </citation>
    <scope>NUCLEOTIDE SEQUENCE [LARGE SCALE GENOMIC DNA]</scope>
    <source>
        <strain evidence="1">BBR_PRJEB10994</strain>
    </source>
</reference>
<dbReference type="AlphaFoldDB" id="A0A7Z9DWB8"/>
<gene>
    <name evidence="1" type="ORF">PL9631_1040085</name>
</gene>